<keyword evidence="3" id="KW-1185">Reference proteome</keyword>
<proteinExistence type="predicted"/>
<dbReference type="AlphaFoldDB" id="G7Z699"/>
<dbReference type="Proteomes" id="UP000005667">
    <property type="component" value="Chromosome"/>
</dbReference>
<evidence type="ECO:0000313" key="2">
    <source>
        <dbReference type="EMBL" id="CBS87948.1"/>
    </source>
</evidence>
<dbReference type="SMART" id="SM00953">
    <property type="entry name" value="RES"/>
    <property type="match status" value="1"/>
</dbReference>
<sequence length="247" mass="27531">MSSRIWTADALSSERRPLAGEAWRLVEAQHRVSTLKLVDDWEEQGLLEELLEQTKPPVPAGCRGLHFLLSSPFRYDAEYPVGSRFRRAGRTPGVFYAAEAVASAVAELAFYRLLFFADSPDTPLPANPGEYTAFCVLYGTDGGLDLTAEPLNGDGARWTHPTDYVACQDLAEAARSAGIQAIRYQSIRDPRGGANLALLDCAVFRKPEPTAWQSWRLFLRRDSVQALCEFPHQTLHFEKSGFNDPRL</sequence>
<organism evidence="2 3">
    <name type="scientific">Azospirillum lipoferum (strain 4B)</name>
    <dbReference type="NCBI Taxonomy" id="862719"/>
    <lineage>
        <taxon>Bacteria</taxon>
        <taxon>Pseudomonadati</taxon>
        <taxon>Pseudomonadota</taxon>
        <taxon>Alphaproteobacteria</taxon>
        <taxon>Rhodospirillales</taxon>
        <taxon>Azospirillaceae</taxon>
        <taxon>Azospirillum</taxon>
    </lineage>
</organism>
<dbReference type="HOGENOM" id="CLU_097447_0_0_5"/>
<dbReference type="KEGG" id="ali:AZOLI_2762"/>
<dbReference type="RefSeq" id="WP_014248931.1">
    <property type="nucleotide sequence ID" value="NC_016622.1"/>
</dbReference>
<dbReference type="Pfam" id="PF08808">
    <property type="entry name" value="RES"/>
    <property type="match status" value="1"/>
</dbReference>
<dbReference type="InterPro" id="IPR014914">
    <property type="entry name" value="RES_dom"/>
</dbReference>
<dbReference type="EMBL" id="FQ311868">
    <property type="protein sequence ID" value="CBS87948.1"/>
    <property type="molecule type" value="Genomic_DNA"/>
</dbReference>
<name>G7Z699_AZOL4</name>
<gene>
    <name evidence="2" type="ordered locus">AZOLI_2762</name>
</gene>
<reference evidence="3" key="1">
    <citation type="journal article" date="2011" name="PLoS Genet.">
        <title>Azospirillum genomes reveal transition of bacteria from aquatic to terrestrial environments.</title>
        <authorList>
            <person name="Wisniewski-Dye F."/>
            <person name="Borziak K."/>
            <person name="Khalsa-Moyers G."/>
            <person name="Alexandre G."/>
            <person name="Sukharnikov L.O."/>
            <person name="Wuichet K."/>
            <person name="Hurst G.B."/>
            <person name="McDonald W.H."/>
            <person name="Robertson J.S."/>
            <person name="Barbe V."/>
            <person name="Calteau A."/>
            <person name="Rouy Z."/>
            <person name="Mangenot S."/>
            <person name="Prigent-Combaret C."/>
            <person name="Normand P."/>
            <person name="Boyer M."/>
            <person name="Siguier P."/>
            <person name="Dessaux Y."/>
            <person name="Elmerich C."/>
            <person name="Condemine G."/>
            <person name="Krishnen G."/>
            <person name="Kennedy I."/>
            <person name="Paterson A.H."/>
            <person name="Gonzalez V."/>
            <person name="Mavingui P."/>
            <person name="Zhulin I.B."/>
        </authorList>
    </citation>
    <scope>NUCLEOTIDE SEQUENCE [LARGE SCALE GENOMIC DNA]</scope>
    <source>
        <strain evidence="3">4B</strain>
    </source>
</reference>
<dbReference type="OrthoDB" id="7300555at2"/>
<evidence type="ECO:0000313" key="3">
    <source>
        <dbReference type="Proteomes" id="UP000005667"/>
    </source>
</evidence>
<feature type="domain" description="RES" evidence="1">
    <location>
        <begin position="72"/>
        <end position="210"/>
    </location>
</feature>
<evidence type="ECO:0000259" key="1">
    <source>
        <dbReference type="SMART" id="SM00953"/>
    </source>
</evidence>
<accession>G7Z699</accession>
<protein>
    <recommendedName>
        <fullName evidence="1">RES domain-containing protein</fullName>
    </recommendedName>
</protein>
<dbReference type="STRING" id="862719.AZOLI_2762"/>